<evidence type="ECO:0000259" key="4">
    <source>
        <dbReference type="PROSITE" id="PS50932"/>
    </source>
</evidence>
<dbReference type="PANTHER" id="PTHR30146:SF109">
    <property type="entry name" value="HTH-TYPE TRANSCRIPTIONAL REGULATOR GALS"/>
    <property type="match status" value="1"/>
</dbReference>
<dbReference type="InterPro" id="IPR010982">
    <property type="entry name" value="Lambda_DNA-bd_dom_sf"/>
</dbReference>
<organism evidence="5">
    <name type="scientific">uncultured Eubacteriales bacterium</name>
    <dbReference type="NCBI Taxonomy" id="172733"/>
    <lineage>
        <taxon>Bacteria</taxon>
        <taxon>Bacillati</taxon>
        <taxon>Bacillota</taxon>
        <taxon>Clostridia</taxon>
        <taxon>Eubacteriales</taxon>
        <taxon>environmental samples</taxon>
    </lineage>
</organism>
<reference evidence="5" key="1">
    <citation type="submission" date="2016-04" db="EMBL/GenBank/DDBJ databases">
        <authorList>
            <person name="Evans L.H."/>
            <person name="Alamgir A."/>
            <person name="Owens N."/>
            <person name="Weber N.D."/>
            <person name="Virtaneva K."/>
            <person name="Barbian K."/>
            <person name="Babar A."/>
            <person name="Rosenke K."/>
        </authorList>
    </citation>
    <scope>NUCLEOTIDE SEQUENCE</scope>
    <source>
        <strain evidence="5">86</strain>
    </source>
</reference>
<dbReference type="AlphaFoldDB" id="A0A212KGA1"/>
<dbReference type="SMART" id="SM00354">
    <property type="entry name" value="HTH_LACI"/>
    <property type="match status" value="1"/>
</dbReference>
<dbReference type="Gene3D" id="1.10.260.40">
    <property type="entry name" value="lambda repressor-like DNA-binding domains"/>
    <property type="match status" value="1"/>
</dbReference>
<dbReference type="Pfam" id="PF00356">
    <property type="entry name" value="LacI"/>
    <property type="match status" value="1"/>
</dbReference>
<keyword evidence="1" id="KW-0805">Transcription regulation</keyword>
<dbReference type="EMBL" id="FLUN01000001">
    <property type="protein sequence ID" value="SBW10766.1"/>
    <property type="molecule type" value="Genomic_DNA"/>
</dbReference>
<dbReference type="CDD" id="cd06267">
    <property type="entry name" value="PBP1_LacI_sugar_binding-like"/>
    <property type="match status" value="1"/>
</dbReference>
<dbReference type="GO" id="GO:0000976">
    <property type="term" value="F:transcription cis-regulatory region binding"/>
    <property type="evidence" value="ECO:0007669"/>
    <property type="project" value="TreeGrafter"/>
</dbReference>
<keyword evidence="2" id="KW-0238">DNA-binding</keyword>
<dbReference type="InterPro" id="IPR046335">
    <property type="entry name" value="LacI/GalR-like_sensor"/>
</dbReference>
<keyword evidence="3" id="KW-0804">Transcription</keyword>
<dbReference type="Pfam" id="PF13377">
    <property type="entry name" value="Peripla_BP_3"/>
    <property type="match status" value="1"/>
</dbReference>
<evidence type="ECO:0000256" key="1">
    <source>
        <dbReference type="ARBA" id="ARBA00023015"/>
    </source>
</evidence>
<dbReference type="InterPro" id="IPR028082">
    <property type="entry name" value="Peripla_BP_I"/>
</dbReference>
<feature type="domain" description="HTH lacI-type" evidence="4">
    <location>
        <begin position="3"/>
        <end position="57"/>
    </location>
</feature>
<dbReference type="Gene3D" id="3.40.50.2300">
    <property type="match status" value="2"/>
</dbReference>
<gene>
    <name evidence="5" type="ORF">KL86CLO1_13046</name>
</gene>
<dbReference type="CDD" id="cd01392">
    <property type="entry name" value="HTH_LacI"/>
    <property type="match status" value="1"/>
</dbReference>
<dbReference type="PROSITE" id="PS50932">
    <property type="entry name" value="HTH_LACI_2"/>
    <property type="match status" value="1"/>
</dbReference>
<dbReference type="PANTHER" id="PTHR30146">
    <property type="entry name" value="LACI-RELATED TRANSCRIPTIONAL REPRESSOR"/>
    <property type="match status" value="1"/>
</dbReference>
<dbReference type="InterPro" id="IPR000843">
    <property type="entry name" value="HTH_LacI"/>
</dbReference>
<dbReference type="GO" id="GO:0003700">
    <property type="term" value="F:DNA-binding transcription factor activity"/>
    <property type="evidence" value="ECO:0007669"/>
    <property type="project" value="TreeGrafter"/>
</dbReference>
<evidence type="ECO:0000256" key="2">
    <source>
        <dbReference type="ARBA" id="ARBA00023125"/>
    </source>
</evidence>
<dbReference type="SUPFAM" id="SSF53822">
    <property type="entry name" value="Periplasmic binding protein-like I"/>
    <property type="match status" value="1"/>
</dbReference>
<evidence type="ECO:0000256" key="3">
    <source>
        <dbReference type="ARBA" id="ARBA00023163"/>
    </source>
</evidence>
<evidence type="ECO:0000313" key="5">
    <source>
        <dbReference type="EMBL" id="SBW10766.1"/>
    </source>
</evidence>
<proteinExistence type="predicted"/>
<sequence length="339" mass="37134">MAVLIKDVAKAVGVSVGTVSRAFNGYSDIREETKQAILAAAKELGYVPNLNAKRLSGKGCQTMAIILAGFMADRGLTDELVIKMLRGACRYAITHDMEFAVYVLSSEQQKEKSFEQFCGEHSLTGAMCFGLKTTDAYYENLKSSQTPCVTVDVLVEGKNIGYVGTDDEGAFAEMTELVLSHNHKRVVFLNGRRNATVCARRLAGLEKALRSRNLTLEENYYTDFNAERAQEIVSEYIAQHGTDGASVFMCASDLIALGASNAIRKSGYLTGKDFAVTGFDGLHIASLTDPAITTINQNMEEKGYAAAEMLHAIIDCRRVPRQRLIPYTVVRSESVGFHH</sequence>
<name>A0A212KGA1_9FIRM</name>
<protein>
    <submittedName>
        <fullName evidence="5">Putative Transcriptional regulator, LacI family</fullName>
    </submittedName>
</protein>
<accession>A0A212KGA1</accession>
<dbReference type="SUPFAM" id="SSF47413">
    <property type="entry name" value="lambda repressor-like DNA-binding domains"/>
    <property type="match status" value="1"/>
</dbReference>